<dbReference type="Proteomes" id="UP000244890">
    <property type="component" value="Chromosome"/>
</dbReference>
<protein>
    <submittedName>
        <fullName evidence="3">Succinyl-CoA--3-ketoacid-CoA transferase</fullName>
    </submittedName>
</protein>
<reference evidence="3 4" key="1">
    <citation type="submission" date="2017-06" db="EMBL/GenBank/DDBJ databases">
        <title>Complete genome of Helicobacter apodemus.</title>
        <authorList>
            <person name="Cho S."/>
        </authorList>
    </citation>
    <scope>NUCLEOTIDE SEQUENCE [LARGE SCALE GENOMIC DNA]</scope>
    <source>
        <strain evidence="4">SNUVETPUB-15-01</strain>
    </source>
</reference>
<dbReference type="SUPFAM" id="SSF100950">
    <property type="entry name" value="NagB/RpiA/CoA transferase-like"/>
    <property type="match status" value="1"/>
</dbReference>
<dbReference type="Gene3D" id="3.40.1080.10">
    <property type="entry name" value="Glutaconate Coenzyme A-transferase"/>
    <property type="match status" value="1"/>
</dbReference>
<evidence type="ECO:0000313" key="4">
    <source>
        <dbReference type="Proteomes" id="UP000244890"/>
    </source>
</evidence>
<accession>A0A2U8FFE0</accession>
<dbReference type="RefSeq" id="WP_108911721.1">
    <property type="nucleotide sequence ID" value="NZ_CP021886.1"/>
</dbReference>
<dbReference type="PANTHER" id="PTHR13707">
    <property type="entry name" value="KETOACID-COENZYME A TRANSFERASE"/>
    <property type="match status" value="1"/>
</dbReference>
<dbReference type="InterPro" id="IPR004165">
    <property type="entry name" value="CoA_trans_fam_I"/>
</dbReference>
<dbReference type="InterPro" id="IPR037171">
    <property type="entry name" value="NagB/RpiA_transferase-like"/>
</dbReference>
<comment type="similarity">
    <text evidence="1">Belongs to the 3-oxoacid CoA-transferase subunit B family.</text>
</comment>
<dbReference type="InterPro" id="IPR012791">
    <property type="entry name" value="3-oxoacid_CoA-transf_B"/>
</dbReference>
<evidence type="ECO:0000256" key="2">
    <source>
        <dbReference type="ARBA" id="ARBA00022679"/>
    </source>
</evidence>
<evidence type="ECO:0000256" key="1">
    <source>
        <dbReference type="ARBA" id="ARBA00007047"/>
    </source>
</evidence>
<dbReference type="AlphaFoldDB" id="A0A2U8FFE0"/>
<organism evidence="3 4">
    <name type="scientific">Helicobacter apodemus</name>
    <dbReference type="NCBI Taxonomy" id="135569"/>
    <lineage>
        <taxon>Bacteria</taxon>
        <taxon>Pseudomonadati</taxon>
        <taxon>Campylobacterota</taxon>
        <taxon>Epsilonproteobacteria</taxon>
        <taxon>Campylobacterales</taxon>
        <taxon>Helicobacteraceae</taxon>
        <taxon>Helicobacter</taxon>
    </lineage>
</organism>
<dbReference type="NCBIfam" id="TIGR02428">
    <property type="entry name" value="pcaJ_scoB_fam"/>
    <property type="match status" value="1"/>
</dbReference>
<proteinExistence type="inferred from homology"/>
<sequence>MQKEQIIEIIAKRVAKEFKDGDLVNLGIGMPTQVSNYIPEGINIYLQSENGMLKMGPTPKKEQENSRITTAGGAPSSILEGGMFFDSAFSFSLIRGGFVDITVLGALEVDSEGNLANWIIPGKLVPGMGGAMDLVNGVKKVIIMMEHTDKYGKSKLKKQCTLPLTGARCVDLLVTELGIFSFKEGKCKLMELQPNVSLEEIKSKTEADFEICLN</sequence>
<dbReference type="OrthoDB" id="9778604at2"/>
<evidence type="ECO:0000313" key="3">
    <source>
        <dbReference type="EMBL" id="AWI34962.1"/>
    </source>
</evidence>
<dbReference type="SMART" id="SM00882">
    <property type="entry name" value="CoA_trans"/>
    <property type="match status" value="1"/>
</dbReference>
<name>A0A2U8FFE0_9HELI</name>
<keyword evidence="2 3" id="KW-0808">Transferase</keyword>
<dbReference type="GO" id="GO:0008410">
    <property type="term" value="F:CoA-transferase activity"/>
    <property type="evidence" value="ECO:0007669"/>
    <property type="project" value="InterPro"/>
</dbReference>
<dbReference type="KEGG" id="had:CDV25_09465"/>
<dbReference type="Pfam" id="PF01144">
    <property type="entry name" value="CoA_trans"/>
    <property type="match status" value="1"/>
</dbReference>
<dbReference type="PANTHER" id="PTHR13707:SF57">
    <property type="entry name" value="SUCCINYL-COA:3-KETOACID COENZYME A TRANSFERASE SUBUNIT B-RELATED"/>
    <property type="match status" value="1"/>
</dbReference>
<dbReference type="EMBL" id="CP021886">
    <property type="protein sequence ID" value="AWI34962.1"/>
    <property type="molecule type" value="Genomic_DNA"/>
</dbReference>
<gene>
    <name evidence="3" type="ORF">CDV25_09465</name>
</gene>